<keyword evidence="2" id="KW-1185">Reference proteome</keyword>
<organism evidence="1 2">
    <name type="scientific">Marinactinospora thermotolerans DSM 45154</name>
    <dbReference type="NCBI Taxonomy" id="1122192"/>
    <lineage>
        <taxon>Bacteria</taxon>
        <taxon>Bacillati</taxon>
        <taxon>Actinomycetota</taxon>
        <taxon>Actinomycetes</taxon>
        <taxon>Streptosporangiales</taxon>
        <taxon>Nocardiopsidaceae</taxon>
        <taxon>Marinactinospora</taxon>
    </lineage>
</organism>
<name>A0A1T4SNH4_9ACTN</name>
<dbReference type="RefSeq" id="WP_078763008.1">
    <property type="nucleotide sequence ID" value="NZ_FUWS01000010.1"/>
</dbReference>
<dbReference type="InterPro" id="IPR023476">
    <property type="entry name" value="Pep_tRNA_hydro_II_dom_sf"/>
</dbReference>
<dbReference type="AlphaFoldDB" id="A0A1T4SNH4"/>
<dbReference type="Pfam" id="PF09391">
    <property type="entry name" value="DUF2000"/>
    <property type="match status" value="1"/>
</dbReference>
<sequence>MSDQPVGFEAEEIRTGEETRNARLKWVIVVDAALPAGRAVNAGSCVASATAVNVAGLLAHEGVDADGSTHPGLPWAGCTILGADVVKLRQIRDKADRREDVFVADMPIAAQETRVYDEYVDTLATLPGGEIAYAAVSLVGPRKAVDRIVGGLKLLP</sequence>
<proteinExistence type="predicted"/>
<dbReference type="Gene3D" id="3.40.1490.10">
    <property type="entry name" value="Bit1"/>
    <property type="match status" value="1"/>
</dbReference>
<gene>
    <name evidence="1" type="ORF">SAMN02745673_03764</name>
</gene>
<dbReference type="InterPro" id="IPR018988">
    <property type="entry name" value="DUF2000"/>
</dbReference>
<dbReference type="OrthoDB" id="3692042at2"/>
<evidence type="ECO:0000313" key="2">
    <source>
        <dbReference type="Proteomes" id="UP000190637"/>
    </source>
</evidence>
<accession>A0A1T4SNH4</accession>
<protein>
    <recommendedName>
        <fullName evidence="3">DUF2000 domain-containing protein</fullName>
    </recommendedName>
</protein>
<evidence type="ECO:0000313" key="1">
    <source>
        <dbReference type="EMBL" id="SKA29745.1"/>
    </source>
</evidence>
<dbReference type="EMBL" id="FUWS01000010">
    <property type="protein sequence ID" value="SKA29745.1"/>
    <property type="molecule type" value="Genomic_DNA"/>
</dbReference>
<dbReference type="Proteomes" id="UP000190637">
    <property type="component" value="Unassembled WGS sequence"/>
</dbReference>
<reference evidence="1 2" key="1">
    <citation type="submission" date="2017-02" db="EMBL/GenBank/DDBJ databases">
        <authorList>
            <person name="Peterson S.W."/>
        </authorList>
    </citation>
    <scope>NUCLEOTIDE SEQUENCE [LARGE SCALE GENOMIC DNA]</scope>
    <source>
        <strain evidence="1 2">DSM 45154</strain>
    </source>
</reference>
<dbReference type="STRING" id="1122192.SAMN02745673_03764"/>
<evidence type="ECO:0008006" key="3">
    <source>
        <dbReference type="Google" id="ProtNLM"/>
    </source>
</evidence>
<dbReference type="SUPFAM" id="SSF102462">
    <property type="entry name" value="Peptidyl-tRNA hydrolase II"/>
    <property type="match status" value="1"/>
</dbReference>